<dbReference type="EMBL" id="JAJIRN010000005">
    <property type="protein sequence ID" value="MCV2368776.1"/>
    <property type="molecule type" value="Genomic_DNA"/>
</dbReference>
<accession>A0ABT2YFI6</accession>
<evidence type="ECO:0000313" key="17">
    <source>
        <dbReference type="Proteomes" id="UP001209701"/>
    </source>
</evidence>
<dbReference type="InterPro" id="IPR050077">
    <property type="entry name" value="LexA_repressor"/>
</dbReference>
<organism evidence="16 17">
    <name type="scientific">Roseateles oligotrophus</name>
    <dbReference type="NCBI Taxonomy" id="1769250"/>
    <lineage>
        <taxon>Bacteria</taxon>
        <taxon>Pseudomonadati</taxon>
        <taxon>Pseudomonadota</taxon>
        <taxon>Betaproteobacteria</taxon>
        <taxon>Burkholderiales</taxon>
        <taxon>Sphaerotilaceae</taxon>
        <taxon>Roseateles</taxon>
    </lineage>
</organism>
<evidence type="ECO:0000256" key="7">
    <source>
        <dbReference type="ARBA" id="ARBA00023015"/>
    </source>
</evidence>
<dbReference type="Gene3D" id="2.10.109.10">
    <property type="entry name" value="Umud Fragment, subunit A"/>
    <property type="match status" value="1"/>
</dbReference>
<evidence type="ECO:0000256" key="10">
    <source>
        <dbReference type="ARBA" id="ARBA00023204"/>
    </source>
</evidence>
<feature type="active site" description="For autocatalytic cleavage activity" evidence="12">
    <location>
        <position position="161"/>
    </location>
</feature>
<evidence type="ECO:0000259" key="14">
    <source>
        <dbReference type="Pfam" id="PF00717"/>
    </source>
</evidence>
<dbReference type="Gene3D" id="1.10.10.10">
    <property type="entry name" value="Winged helix-like DNA-binding domain superfamily/Winged helix DNA-binding domain"/>
    <property type="match status" value="1"/>
</dbReference>
<dbReference type="Proteomes" id="UP001209701">
    <property type="component" value="Unassembled WGS sequence"/>
</dbReference>
<comment type="catalytic activity">
    <reaction evidence="12">
        <text>Hydrolysis of Ala-|-Gly bond in repressor LexA.</text>
        <dbReference type="EC" id="3.4.21.88"/>
    </reaction>
</comment>
<evidence type="ECO:0000256" key="6">
    <source>
        <dbReference type="ARBA" id="ARBA00022813"/>
    </source>
</evidence>
<dbReference type="PRINTS" id="PR00726">
    <property type="entry name" value="LEXASERPTASE"/>
</dbReference>
<keyword evidence="5 12" id="KW-0378">Hydrolase</keyword>
<evidence type="ECO:0000256" key="3">
    <source>
        <dbReference type="ARBA" id="ARBA00022705"/>
    </source>
</evidence>
<dbReference type="InterPro" id="IPR036388">
    <property type="entry name" value="WH-like_DNA-bd_sf"/>
</dbReference>
<keyword evidence="6 12" id="KW-0068">Autocatalytic cleavage</keyword>
<evidence type="ECO:0000256" key="13">
    <source>
        <dbReference type="RuleBase" id="RU003991"/>
    </source>
</evidence>
<protein>
    <recommendedName>
        <fullName evidence="12">LexA repressor</fullName>
        <ecNumber evidence="12">3.4.21.88</ecNumber>
    </recommendedName>
</protein>
<feature type="domain" description="Peptidase S24/S26A/S26B/S26C" evidence="14">
    <location>
        <begin position="119"/>
        <end position="234"/>
    </location>
</feature>
<keyword evidence="9 12" id="KW-0804">Transcription</keyword>
<gene>
    <name evidence="12 16" type="primary">lexA</name>
    <name evidence="16" type="ORF">LNV07_11855</name>
</gene>
<evidence type="ECO:0000313" key="16">
    <source>
        <dbReference type="EMBL" id="MCV2368776.1"/>
    </source>
</evidence>
<dbReference type="HAMAP" id="MF_00015">
    <property type="entry name" value="LexA"/>
    <property type="match status" value="1"/>
</dbReference>
<comment type="subunit">
    <text evidence="12">Homodimer.</text>
</comment>
<dbReference type="InterPro" id="IPR006199">
    <property type="entry name" value="LexA_DNA-bd_dom"/>
</dbReference>
<dbReference type="EC" id="3.4.21.88" evidence="12"/>
<dbReference type="NCBIfam" id="TIGR00498">
    <property type="entry name" value="lexA"/>
    <property type="match status" value="1"/>
</dbReference>
<dbReference type="SUPFAM" id="SSF51306">
    <property type="entry name" value="LexA/Signal peptidase"/>
    <property type="match status" value="1"/>
</dbReference>
<keyword evidence="3 12" id="KW-0235">DNA replication</keyword>
<keyword evidence="4 12" id="KW-0227">DNA damage</keyword>
<comment type="similarity">
    <text evidence="1 12 13">Belongs to the peptidase S24 family.</text>
</comment>
<evidence type="ECO:0000256" key="5">
    <source>
        <dbReference type="ARBA" id="ARBA00022801"/>
    </source>
</evidence>
<evidence type="ECO:0000259" key="15">
    <source>
        <dbReference type="Pfam" id="PF01726"/>
    </source>
</evidence>
<feature type="domain" description="LexA repressor DNA-binding" evidence="15">
    <location>
        <begin position="6"/>
        <end position="68"/>
    </location>
</feature>
<keyword evidence="17" id="KW-1185">Reference proteome</keyword>
<name>A0ABT2YFI6_9BURK</name>
<dbReference type="PANTHER" id="PTHR33516:SF2">
    <property type="entry name" value="LEXA REPRESSOR-RELATED"/>
    <property type="match status" value="1"/>
</dbReference>
<keyword evidence="10 12" id="KW-0234">DNA repair</keyword>
<dbReference type="CDD" id="cd06529">
    <property type="entry name" value="S24_LexA-like"/>
    <property type="match status" value="1"/>
</dbReference>
<comment type="caution">
    <text evidence="16">The sequence shown here is derived from an EMBL/GenBank/DDBJ whole genome shotgun (WGS) entry which is preliminary data.</text>
</comment>
<reference evidence="16 17" key="1">
    <citation type="submission" date="2021-11" db="EMBL/GenBank/DDBJ databases">
        <authorList>
            <person name="Liang Q."/>
            <person name="Mou H."/>
            <person name="Liu Z."/>
        </authorList>
    </citation>
    <scope>NUCLEOTIDE SEQUENCE [LARGE SCALE GENOMIC DNA]</scope>
    <source>
        <strain evidence="16 17">CHU3</strain>
    </source>
</reference>
<keyword evidence="2 12" id="KW-0678">Repressor</keyword>
<evidence type="ECO:0000256" key="1">
    <source>
        <dbReference type="ARBA" id="ARBA00007484"/>
    </source>
</evidence>
<evidence type="ECO:0000256" key="12">
    <source>
        <dbReference type="HAMAP-Rule" id="MF_00015"/>
    </source>
</evidence>
<evidence type="ECO:0000256" key="4">
    <source>
        <dbReference type="ARBA" id="ARBA00022763"/>
    </source>
</evidence>
<dbReference type="InterPro" id="IPR039418">
    <property type="entry name" value="LexA-like"/>
</dbReference>
<proteinExistence type="inferred from homology"/>
<feature type="active site" description="For autocatalytic cleavage activity" evidence="12">
    <location>
        <position position="198"/>
    </location>
</feature>
<feature type="site" description="Cleavage; by autolysis" evidence="12">
    <location>
        <begin position="126"/>
        <end position="127"/>
    </location>
</feature>
<dbReference type="RefSeq" id="WP_263571374.1">
    <property type="nucleotide sequence ID" value="NZ_JAJIRN010000005.1"/>
</dbReference>
<keyword evidence="7 12" id="KW-0805">Transcription regulation</keyword>
<dbReference type="InterPro" id="IPR036390">
    <property type="entry name" value="WH_DNA-bd_sf"/>
</dbReference>
<keyword evidence="8 12" id="KW-0238">DNA-binding</keyword>
<evidence type="ECO:0000256" key="9">
    <source>
        <dbReference type="ARBA" id="ARBA00023163"/>
    </source>
</evidence>
<dbReference type="Pfam" id="PF00717">
    <property type="entry name" value="Peptidase_S24"/>
    <property type="match status" value="1"/>
</dbReference>
<dbReference type="InterPro" id="IPR006197">
    <property type="entry name" value="Peptidase_S24_LexA"/>
</dbReference>
<evidence type="ECO:0000256" key="8">
    <source>
        <dbReference type="ARBA" id="ARBA00023125"/>
    </source>
</evidence>
<dbReference type="SUPFAM" id="SSF46785">
    <property type="entry name" value="Winged helix' DNA-binding domain"/>
    <property type="match status" value="1"/>
</dbReference>
<dbReference type="InterPro" id="IPR036286">
    <property type="entry name" value="LexA/Signal_pep-like_sf"/>
</dbReference>
<dbReference type="Pfam" id="PF01726">
    <property type="entry name" value="LexA_DNA_bind"/>
    <property type="match status" value="1"/>
</dbReference>
<evidence type="ECO:0000256" key="2">
    <source>
        <dbReference type="ARBA" id="ARBA00022491"/>
    </source>
</evidence>
<evidence type="ECO:0000256" key="11">
    <source>
        <dbReference type="ARBA" id="ARBA00023236"/>
    </source>
</evidence>
<dbReference type="GO" id="GO:0004252">
    <property type="term" value="F:serine-type endopeptidase activity"/>
    <property type="evidence" value="ECO:0007669"/>
    <property type="project" value="UniProtKB-EC"/>
</dbReference>
<sequence length="244" mass="26712">MDVSPKLTARQQQILDLVRKAVEQTGAPPTRAEIARELGFRSANAAEEHLQALARKGVIELVGGTSRGIRLKSDTLRALNEARDAREVHEAKQTSASLAKQLGKQFSLPLASLAQLTLPLVGRVAAGHPILAEEHIEQSYTVEANMFARQPDFLLKVRGMSMKDIGIMDGDLLAVKRTSEASNGQIVVARIGDEVTVKRFKRSRSGIELLPENPEFEPILIKSGDENFTLEGLAVGLIRNQMFL</sequence>
<comment type="function">
    <text evidence="12">Represses a number of genes involved in the response to DNA damage (SOS response), including recA and lexA. In the presence of single-stranded DNA, RecA interacts with LexA causing an autocatalytic cleavage which disrupts the DNA-binding part of LexA, leading to derepression of the SOS regulon and eventually DNA repair.</text>
</comment>
<keyword evidence="11 12" id="KW-0742">SOS response</keyword>
<dbReference type="InterPro" id="IPR006200">
    <property type="entry name" value="LexA"/>
</dbReference>
<feature type="DNA-binding region" description="H-T-H motif" evidence="12">
    <location>
        <begin position="31"/>
        <end position="51"/>
    </location>
</feature>
<dbReference type="PANTHER" id="PTHR33516">
    <property type="entry name" value="LEXA REPRESSOR"/>
    <property type="match status" value="1"/>
</dbReference>
<dbReference type="InterPro" id="IPR015927">
    <property type="entry name" value="Peptidase_S24_S26A/B/C"/>
</dbReference>